<sequence length="88" mass="9829">QPERIETPQQNASNELNSEEQASTITEEQPISSEIQQDSTTDDTVNEQPFHEISDGYEIVTVELPSPIAEDDEKSNASLNETNENHQS</sequence>
<dbReference type="EMBL" id="CAJOBH010011688">
    <property type="protein sequence ID" value="CAF4164683.1"/>
    <property type="molecule type" value="Genomic_DNA"/>
</dbReference>
<name>A0A8S2RFY1_9BILA</name>
<protein>
    <submittedName>
        <fullName evidence="2">Uncharacterized protein</fullName>
    </submittedName>
</protein>
<accession>A0A8S2RFY1</accession>
<evidence type="ECO:0000313" key="2">
    <source>
        <dbReference type="EMBL" id="CAF4164683.1"/>
    </source>
</evidence>
<feature type="non-terminal residue" evidence="2">
    <location>
        <position position="88"/>
    </location>
</feature>
<evidence type="ECO:0000256" key="1">
    <source>
        <dbReference type="SAM" id="MobiDB-lite"/>
    </source>
</evidence>
<proteinExistence type="predicted"/>
<gene>
    <name evidence="2" type="ORF">BYL167_LOCUS22141</name>
</gene>
<evidence type="ECO:0000313" key="3">
    <source>
        <dbReference type="Proteomes" id="UP000681967"/>
    </source>
</evidence>
<organism evidence="2 3">
    <name type="scientific">Rotaria magnacalcarata</name>
    <dbReference type="NCBI Taxonomy" id="392030"/>
    <lineage>
        <taxon>Eukaryota</taxon>
        <taxon>Metazoa</taxon>
        <taxon>Spiralia</taxon>
        <taxon>Gnathifera</taxon>
        <taxon>Rotifera</taxon>
        <taxon>Eurotatoria</taxon>
        <taxon>Bdelloidea</taxon>
        <taxon>Philodinida</taxon>
        <taxon>Philodinidae</taxon>
        <taxon>Rotaria</taxon>
    </lineage>
</organism>
<dbReference type="AlphaFoldDB" id="A0A8S2RFY1"/>
<comment type="caution">
    <text evidence="2">The sequence shown here is derived from an EMBL/GenBank/DDBJ whole genome shotgun (WGS) entry which is preliminary data.</text>
</comment>
<feature type="non-terminal residue" evidence="2">
    <location>
        <position position="1"/>
    </location>
</feature>
<dbReference type="Proteomes" id="UP000681967">
    <property type="component" value="Unassembled WGS sequence"/>
</dbReference>
<reference evidence="2" key="1">
    <citation type="submission" date="2021-02" db="EMBL/GenBank/DDBJ databases">
        <authorList>
            <person name="Nowell W R."/>
        </authorList>
    </citation>
    <scope>NUCLEOTIDE SEQUENCE</scope>
</reference>
<feature type="compositionally biased region" description="Polar residues" evidence="1">
    <location>
        <begin position="7"/>
        <end position="39"/>
    </location>
</feature>
<feature type="region of interest" description="Disordered" evidence="1">
    <location>
        <begin position="1"/>
        <end position="88"/>
    </location>
</feature>